<feature type="compositionally biased region" description="Basic residues" evidence="1">
    <location>
        <begin position="117"/>
        <end position="126"/>
    </location>
</feature>
<keyword evidence="3" id="KW-1185">Reference proteome</keyword>
<dbReference type="Proteomes" id="UP000029965">
    <property type="component" value="Chromosome 5"/>
</dbReference>
<evidence type="ECO:0000313" key="2">
    <source>
        <dbReference type="Ensembl" id="ENSCSAP00000018378.1"/>
    </source>
</evidence>
<evidence type="ECO:0000313" key="3">
    <source>
        <dbReference type="Proteomes" id="UP000029965"/>
    </source>
</evidence>
<reference evidence="2" key="2">
    <citation type="submission" date="2025-08" db="UniProtKB">
        <authorList>
            <consortium name="Ensembl"/>
        </authorList>
    </citation>
    <scope>IDENTIFICATION</scope>
</reference>
<dbReference type="Bgee" id="ENSCSAG00000018859">
    <property type="expression patterns" value="Expressed in liver and 4 other cell types or tissues"/>
</dbReference>
<feature type="region of interest" description="Disordered" evidence="1">
    <location>
        <begin position="112"/>
        <end position="170"/>
    </location>
</feature>
<dbReference type="GeneTree" id="ENSGT00410000028499"/>
<sequence>LLTLHVDLMDGLRTGPAKHVYQPSGVDDHMGSGHSCCHLMGLGHVPLDGSHPHRPWPGLEDTGHVRAGARGQKLGSSSTLESRSQCDSLVPSMWTETSIICSTAGVGIPALEGMGKQRPHPLRHKLPQHEPVFSSSSQGPRCRSKTRSSPSRGSRCSSIRTTCSPRKPQPPVTRYTSFWACAESAMPGWGRDLGSPRDWLPPAATTCYCWRCPGALTRLAFGGRAELILGAAATRPPVICPC</sequence>
<name>A0A0D9SBY9_CHLSB</name>
<feature type="compositionally biased region" description="Low complexity" evidence="1">
    <location>
        <begin position="147"/>
        <end position="160"/>
    </location>
</feature>
<dbReference type="EMBL" id="AQIB01118761">
    <property type="status" value="NOT_ANNOTATED_CDS"/>
    <property type="molecule type" value="Genomic_DNA"/>
</dbReference>
<evidence type="ECO:0000256" key="1">
    <source>
        <dbReference type="SAM" id="MobiDB-lite"/>
    </source>
</evidence>
<reference evidence="2" key="3">
    <citation type="submission" date="2025-09" db="UniProtKB">
        <authorList>
            <consortium name="Ensembl"/>
        </authorList>
    </citation>
    <scope>IDENTIFICATION</scope>
</reference>
<accession>A0A0D9SBY9</accession>
<dbReference type="AlphaFoldDB" id="A0A0D9SBY9"/>
<organism evidence="2 3">
    <name type="scientific">Chlorocebus sabaeus</name>
    <name type="common">Green monkey</name>
    <name type="synonym">Simia sabaea</name>
    <dbReference type="NCBI Taxonomy" id="60711"/>
    <lineage>
        <taxon>Eukaryota</taxon>
        <taxon>Metazoa</taxon>
        <taxon>Chordata</taxon>
        <taxon>Craniata</taxon>
        <taxon>Vertebrata</taxon>
        <taxon>Euteleostomi</taxon>
        <taxon>Mammalia</taxon>
        <taxon>Eutheria</taxon>
        <taxon>Euarchontoglires</taxon>
        <taxon>Primates</taxon>
        <taxon>Haplorrhini</taxon>
        <taxon>Catarrhini</taxon>
        <taxon>Cercopithecidae</taxon>
        <taxon>Cercopithecinae</taxon>
        <taxon>Chlorocebus</taxon>
    </lineage>
</organism>
<dbReference type="Ensembl" id="ENSCSAT00000018949.1">
    <property type="protein sequence ID" value="ENSCSAP00000018378.1"/>
    <property type="gene ID" value="ENSCSAG00000018859.1"/>
</dbReference>
<proteinExistence type="predicted"/>
<protein>
    <submittedName>
        <fullName evidence="2">Uncharacterized protein</fullName>
    </submittedName>
</protein>
<reference evidence="2 3" key="1">
    <citation type="submission" date="2014-03" db="EMBL/GenBank/DDBJ databases">
        <authorList>
            <person name="Warren W."/>
            <person name="Wilson R.K."/>
        </authorList>
    </citation>
    <scope>NUCLEOTIDE SEQUENCE</scope>
</reference>
<dbReference type="OMA" id="GPRCRSK"/>